<dbReference type="STRING" id="648782.SAMN04488554_1502"/>
<accession>A0A1H5G177</accession>
<dbReference type="EMBL" id="FNTX01000001">
    <property type="protein sequence ID" value="SEE09164.1"/>
    <property type="molecule type" value="Genomic_DNA"/>
</dbReference>
<sequence>MTEPRVAPKLLSALSAPDRVEAFARILSGAADASDPTLRKAHERLRAAGIDPTGTHDTIAATFAAALEEVRTEMAGRHHLVGQARAPQQLPFRHGRLVEVPSNRDHLRLLLDWLAGDYLRSTSYDEAELNAVLGQVADDVALLRRHLVDFGYFTRDPHTAVYFRAVSETSGTGNA</sequence>
<reference evidence="3" key="1">
    <citation type="submission" date="2016-10" db="EMBL/GenBank/DDBJ databases">
        <authorList>
            <person name="Varghese N."/>
            <person name="Submissions S."/>
        </authorList>
    </citation>
    <scope>NUCLEOTIDE SEQUENCE [LARGE SCALE GENOMIC DNA]</scope>
    <source>
        <strain evidence="3">DSM 21368</strain>
    </source>
</reference>
<protein>
    <recommendedName>
        <fullName evidence="1">DUF2087 domain-containing protein</fullName>
    </recommendedName>
</protein>
<evidence type="ECO:0000313" key="3">
    <source>
        <dbReference type="Proteomes" id="UP000199220"/>
    </source>
</evidence>
<dbReference type="Proteomes" id="UP000199220">
    <property type="component" value="Unassembled WGS sequence"/>
</dbReference>
<feature type="domain" description="DUF2087" evidence="1">
    <location>
        <begin position="96"/>
        <end position="163"/>
    </location>
</feature>
<dbReference type="Pfam" id="PF09860">
    <property type="entry name" value="DUF2087"/>
    <property type="match status" value="1"/>
</dbReference>
<evidence type="ECO:0000313" key="2">
    <source>
        <dbReference type="EMBL" id="SEE09164.1"/>
    </source>
</evidence>
<organism evidence="2 3">
    <name type="scientific">Ruania alba</name>
    <dbReference type="NCBI Taxonomy" id="648782"/>
    <lineage>
        <taxon>Bacteria</taxon>
        <taxon>Bacillati</taxon>
        <taxon>Actinomycetota</taxon>
        <taxon>Actinomycetes</taxon>
        <taxon>Micrococcales</taxon>
        <taxon>Ruaniaceae</taxon>
        <taxon>Ruania</taxon>
    </lineage>
</organism>
<evidence type="ECO:0000259" key="1">
    <source>
        <dbReference type="Pfam" id="PF09860"/>
    </source>
</evidence>
<dbReference type="OrthoDB" id="529288at2"/>
<name>A0A1H5G177_9MICO</name>
<gene>
    <name evidence="2" type="ORF">SAMN04488554_1502</name>
</gene>
<proteinExistence type="predicted"/>
<dbReference type="RefSeq" id="WP_089772349.1">
    <property type="nucleotide sequence ID" value="NZ_FNTX01000001.1"/>
</dbReference>
<dbReference type="AlphaFoldDB" id="A0A1H5G177"/>
<keyword evidence="3" id="KW-1185">Reference proteome</keyword>
<dbReference type="InterPro" id="IPR018656">
    <property type="entry name" value="DUF2087"/>
</dbReference>